<dbReference type="PANTHER" id="PTHR30154">
    <property type="entry name" value="LEUCINE-RESPONSIVE REGULATORY PROTEIN"/>
    <property type="match status" value="1"/>
</dbReference>
<dbReference type="PANTHER" id="PTHR30154:SF34">
    <property type="entry name" value="TRANSCRIPTIONAL REGULATOR AZLB"/>
    <property type="match status" value="1"/>
</dbReference>
<keyword evidence="1" id="KW-0805">Transcription regulation</keyword>
<evidence type="ECO:0000256" key="1">
    <source>
        <dbReference type="ARBA" id="ARBA00023015"/>
    </source>
</evidence>
<dbReference type="Proteomes" id="UP001431572">
    <property type="component" value="Chromosome 1"/>
</dbReference>
<dbReference type="Gene3D" id="1.10.10.10">
    <property type="entry name" value="Winged helix-like DNA-binding domain superfamily/Winged helix DNA-binding domain"/>
    <property type="match status" value="1"/>
</dbReference>
<dbReference type="InterPro" id="IPR011008">
    <property type="entry name" value="Dimeric_a/b-barrel"/>
</dbReference>
<evidence type="ECO:0000313" key="5">
    <source>
        <dbReference type="EMBL" id="NWJ44646.1"/>
    </source>
</evidence>
<protein>
    <submittedName>
        <fullName evidence="5">Lrp/AsnC family transcriptional regulator</fullName>
    </submittedName>
</protein>
<evidence type="ECO:0000313" key="8">
    <source>
        <dbReference type="Proteomes" id="UP001431572"/>
    </source>
</evidence>
<dbReference type="GO" id="GO:0005829">
    <property type="term" value="C:cytosol"/>
    <property type="evidence" value="ECO:0007669"/>
    <property type="project" value="TreeGrafter"/>
</dbReference>
<dbReference type="InterPro" id="IPR036388">
    <property type="entry name" value="WH-like_DNA-bd_sf"/>
</dbReference>
<evidence type="ECO:0000313" key="7">
    <source>
        <dbReference type="Proteomes" id="UP000521676"/>
    </source>
</evidence>
<dbReference type="InterPro" id="IPR019887">
    <property type="entry name" value="Tscrpt_reg_AsnC/Lrp_C"/>
</dbReference>
<dbReference type="SUPFAM" id="SSF54909">
    <property type="entry name" value="Dimeric alpha+beta barrel"/>
    <property type="match status" value="1"/>
</dbReference>
<keyword evidence="2" id="KW-0238">DNA-binding</keyword>
<sequence length="210" mass="23571">MADNFNGKEKYQNELKWGRMPESWRVGAREDAGIESAGQPPLDQLDTAIARALEKDSRISLLELSRQLGTSRTTISERLNRLIEQGVIKGFHARLDYRRLGYPIIAFVGLQTSQSQKAVEVIEALKQIPEVEELHTVTGQIDMLVKLRARSTEHLQHILIFKIQSIPGIGRGETMLALSSHQEWAPIGIARQPETDMNGTEFVSDEEAAK</sequence>
<reference evidence="5 7" key="1">
    <citation type="submission" date="2020-06" db="EMBL/GenBank/DDBJ databases">
        <title>Anoxygenic phototrophic Chloroflexota member uses a Type I reaction center.</title>
        <authorList>
            <person name="Tsuji J.M."/>
            <person name="Shaw N.A."/>
            <person name="Nagashima S."/>
            <person name="Venkiteswaran J."/>
            <person name="Schiff S.L."/>
            <person name="Hanada S."/>
            <person name="Tank M."/>
            <person name="Neufeld J.D."/>
        </authorList>
    </citation>
    <scope>NUCLEOTIDE SEQUENCE [LARGE SCALE GENOMIC DNA]</scope>
    <source>
        <strain evidence="5">L227-S17</strain>
    </source>
</reference>
<evidence type="ECO:0000256" key="3">
    <source>
        <dbReference type="ARBA" id="ARBA00023163"/>
    </source>
</evidence>
<dbReference type="Pfam" id="PF01037">
    <property type="entry name" value="AsnC_trans_reg"/>
    <property type="match status" value="1"/>
</dbReference>
<dbReference type="InterPro" id="IPR011991">
    <property type="entry name" value="ArsR-like_HTH"/>
</dbReference>
<dbReference type="InterPro" id="IPR036390">
    <property type="entry name" value="WH_DNA-bd_sf"/>
</dbReference>
<dbReference type="SMART" id="SM00344">
    <property type="entry name" value="HTH_ASNC"/>
    <property type="match status" value="1"/>
</dbReference>
<evidence type="ECO:0000256" key="2">
    <source>
        <dbReference type="ARBA" id="ARBA00023125"/>
    </source>
</evidence>
<keyword evidence="8" id="KW-1185">Reference proteome</keyword>
<dbReference type="PRINTS" id="PR00033">
    <property type="entry name" value="HTHASNC"/>
</dbReference>
<dbReference type="CDD" id="cd00090">
    <property type="entry name" value="HTH_ARSR"/>
    <property type="match status" value="1"/>
</dbReference>
<feature type="domain" description="HTH asnC-type" evidence="4">
    <location>
        <begin position="42"/>
        <end position="103"/>
    </location>
</feature>
<keyword evidence="3" id="KW-0804">Transcription</keyword>
<accession>A0A8T7M1L3</accession>
<dbReference type="PROSITE" id="PS50956">
    <property type="entry name" value="HTH_ASNC_2"/>
    <property type="match status" value="1"/>
</dbReference>
<dbReference type="RefSeq" id="WP_341468423.1">
    <property type="nucleotide sequence ID" value="NZ_CP128399.1"/>
</dbReference>
<dbReference type="GO" id="GO:0043200">
    <property type="term" value="P:response to amino acid"/>
    <property type="evidence" value="ECO:0007669"/>
    <property type="project" value="TreeGrafter"/>
</dbReference>
<dbReference type="EMBL" id="JACATZ010000001">
    <property type="protein sequence ID" value="NWJ44646.1"/>
    <property type="molecule type" value="Genomic_DNA"/>
</dbReference>
<gene>
    <name evidence="5" type="ORF">HXX08_02090</name>
    <name evidence="6" type="ORF">OZ401_002338</name>
</gene>
<dbReference type="Pfam" id="PF13412">
    <property type="entry name" value="HTH_24"/>
    <property type="match status" value="1"/>
</dbReference>
<organism evidence="5 7">
    <name type="scientific">Candidatus Chlorohelix allophototropha</name>
    <dbReference type="NCBI Taxonomy" id="3003348"/>
    <lineage>
        <taxon>Bacteria</taxon>
        <taxon>Bacillati</taxon>
        <taxon>Chloroflexota</taxon>
        <taxon>Chloroflexia</taxon>
        <taxon>Candidatus Chloroheliales</taxon>
        <taxon>Candidatus Chloroheliaceae</taxon>
        <taxon>Candidatus Chlorohelix</taxon>
    </lineage>
</organism>
<dbReference type="SUPFAM" id="SSF46785">
    <property type="entry name" value="Winged helix' DNA-binding domain"/>
    <property type="match status" value="1"/>
</dbReference>
<reference evidence="6" key="2">
    <citation type="journal article" date="2024" name="Nature">
        <title>Anoxygenic phototroph of the Chloroflexota uses a type I reaction centre.</title>
        <authorList>
            <person name="Tsuji J.M."/>
            <person name="Shaw N.A."/>
            <person name="Nagashima S."/>
            <person name="Venkiteswaran J.J."/>
            <person name="Schiff S.L."/>
            <person name="Watanabe T."/>
            <person name="Fukui M."/>
            <person name="Hanada S."/>
            <person name="Tank M."/>
            <person name="Neufeld J.D."/>
        </authorList>
    </citation>
    <scope>NUCLEOTIDE SEQUENCE</scope>
    <source>
        <strain evidence="6">L227-S17</strain>
    </source>
</reference>
<dbReference type="InterPro" id="IPR019885">
    <property type="entry name" value="Tscrpt_reg_HTH_AsnC-type_CS"/>
</dbReference>
<dbReference type="PROSITE" id="PS00519">
    <property type="entry name" value="HTH_ASNC_1"/>
    <property type="match status" value="1"/>
</dbReference>
<dbReference type="Proteomes" id="UP000521676">
    <property type="component" value="Unassembled WGS sequence"/>
</dbReference>
<name>A0A8T7M1L3_9CHLR</name>
<proteinExistence type="predicted"/>
<dbReference type="AlphaFoldDB" id="A0A8T7M1L3"/>
<dbReference type="GO" id="GO:0043565">
    <property type="term" value="F:sequence-specific DNA binding"/>
    <property type="evidence" value="ECO:0007669"/>
    <property type="project" value="InterPro"/>
</dbReference>
<dbReference type="EMBL" id="CP128399">
    <property type="protein sequence ID" value="WJW66535.1"/>
    <property type="molecule type" value="Genomic_DNA"/>
</dbReference>
<dbReference type="InterPro" id="IPR000485">
    <property type="entry name" value="AsnC-type_HTH_dom"/>
</dbReference>
<evidence type="ECO:0000259" key="4">
    <source>
        <dbReference type="PROSITE" id="PS50956"/>
    </source>
</evidence>
<evidence type="ECO:0000313" key="6">
    <source>
        <dbReference type="EMBL" id="WJW66535.1"/>
    </source>
</evidence>
<dbReference type="InterPro" id="IPR019888">
    <property type="entry name" value="Tscrpt_reg_AsnC-like"/>
</dbReference>
<dbReference type="Gene3D" id="3.30.70.920">
    <property type="match status" value="1"/>
</dbReference>